<gene>
    <name evidence="2" type="ORF">GCM10008096_13230</name>
</gene>
<protein>
    <recommendedName>
        <fullName evidence="1">Bacterial spore germination immunoglobulin-like domain-containing protein</fullName>
    </recommendedName>
</protein>
<comment type="caution">
    <text evidence="2">The sequence shown here is derived from an EMBL/GenBank/DDBJ whole genome shotgun (WGS) entry which is preliminary data.</text>
</comment>
<dbReference type="EMBL" id="BMXK01000005">
    <property type="protein sequence ID" value="GHD05007.1"/>
    <property type="molecule type" value="Genomic_DNA"/>
</dbReference>
<keyword evidence="3" id="KW-1185">Reference proteome</keyword>
<name>A0ABQ3GHT2_9MICC</name>
<dbReference type="InterPro" id="IPR018911">
    <property type="entry name" value="Gmad2_Ig-like_dom"/>
</dbReference>
<accession>A0ABQ3GHT2</accession>
<reference evidence="3" key="1">
    <citation type="journal article" date="2019" name="Int. J. Syst. Evol. Microbiol.">
        <title>The Global Catalogue of Microorganisms (GCM) 10K type strain sequencing project: providing services to taxonomists for standard genome sequencing and annotation.</title>
        <authorList>
            <consortium name="The Broad Institute Genomics Platform"/>
            <consortium name="The Broad Institute Genome Sequencing Center for Infectious Disease"/>
            <person name="Wu L."/>
            <person name="Ma J."/>
        </authorList>
    </citation>
    <scope>NUCLEOTIDE SEQUENCE [LARGE SCALE GENOMIC DNA]</scope>
    <source>
        <strain evidence="3">KCTC 19466</strain>
    </source>
</reference>
<evidence type="ECO:0000313" key="3">
    <source>
        <dbReference type="Proteomes" id="UP000642819"/>
    </source>
</evidence>
<evidence type="ECO:0000313" key="2">
    <source>
        <dbReference type="EMBL" id="GHD05007.1"/>
    </source>
</evidence>
<dbReference type="Pfam" id="PF10648">
    <property type="entry name" value="Gmad2"/>
    <property type="match status" value="1"/>
</dbReference>
<evidence type="ECO:0000259" key="1">
    <source>
        <dbReference type="Pfam" id="PF10648"/>
    </source>
</evidence>
<sequence>MPTDAPDASLPAEEAAFVVYPAPGASVFDEPGGAVDGFATGYAGFEAPEISEFMQGDANSGEFEVMAAGGSIVTTVLVRRMSDDAWYVIGSATPNIQVAEPAAAAEVSSPLTVAGEALAFEGNVVVQVRDSAGEVLGQEPVTGSGGPDLGPLSGEIAYDGPAAGQGAAVFLTYSARDGSLEQVAAVPVVFG</sequence>
<feature type="domain" description="Bacterial spore germination immunoglobulin-like" evidence="1">
    <location>
        <begin position="95"/>
        <end position="179"/>
    </location>
</feature>
<proteinExistence type="predicted"/>
<organism evidence="2 3">
    <name type="scientific">Zhihengliuella salsuginis</name>
    <dbReference type="NCBI Taxonomy" id="578222"/>
    <lineage>
        <taxon>Bacteria</taxon>
        <taxon>Bacillati</taxon>
        <taxon>Actinomycetota</taxon>
        <taxon>Actinomycetes</taxon>
        <taxon>Micrococcales</taxon>
        <taxon>Micrococcaceae</taxon>
        <taxon>Zhihengliuella</taxon>
    </lineage>
</organism>
<dbReference type="Proteomes" id="UP000642819">
    <property type="component" value="Unassembled WGS sequence"/>
</dbReference>